<keyword evidence="1" id="KW-0862">Zinc</keyword>
<keyword evidence="1" id="KW-0863">Zinc-finger</keyword>
<feature type="non-terminal residue" evidence="4">
    <location>
        <position position="248"/>
    </location>
</feature>
<evidence type="ECO:0000313" key="5">
    <source>
        <dbReference type="Proteomes" id="UP000008237"/>
    </source>
</evidence>
<sequence length="248" mass="27788">WSKVVGRKEKREAKMEQRTQVSNRTGKEGNKVVAKEGKKAKRKVPNTAAVTITAGKDQYKELLTEAKQKIDLTGIGIGKIKTRIGATGALVLEIPGEKRGKQADVLAEKLRKVFTDRAKVSRPQKMGELRIKRQEISTSEKEAAEGIAKVGGCEITDIKTGKIRVARNNYRTLWVQYPFLAAKRVADKETIKIGWTQVKVELLQGRPLQCYKCLERGHVQQNCTSNKDRKDNCYRCGEPGHLARDCEA</sequence>
<dbReference type="InParanoid" id="E2B2A6"/>
<evidence type="ECO:0000256" key="1">
    <source>
        <dbReference type="PROSITE-ProRule" id="PRU00047"/>
    </source>
</evidence>
<keyword evidence="1" id="KW-0479">Metal-binding</keyword>
<feature type="domain" description="CCHC-type" evidence="3">
    <location>
        <begin position="210"/>
        <end position="225"/>
    </location>
</feature>
<dbReference type="Pfam" id="PF00098">
    <property type="entry name" value="zf-CCHC"/>
    <property type="match status" value="1"/>
</dbReference>
<dbReference type="Gene3D" id="4.10.60.10">
    <property type="entry name" value="Zinc finger, CCHC-type"/>
    <property type="match status" value="1"/>
</dbReference>
<feature type="non-terminal residue" evidence="4">
    <location>
        <position position="1"/>
    </location>
</feature>
<dbReference type="AlphaFoldDB" id="E2B2A6"/>
<dbReference type="SMART" id="SM00343">
    <property type="entry name" value="ZnF_C2HC"/>
    <property type="match status" value="2"/>
</dbReference>
<organism evidence="5">
    <name type="scientific">Harpegnathos saltator</name>
    <name type="common">Jerdon's jumping ant</name>
    <dbReference type="NCBI Taxonomy" id="610380"/>
    <lineage>
        <taxon>Eukaryota</taxon>
        <taxon>Metazoa</taxon>
        <taxon>Ecdysozoa</taxon>
        <taxon>Arthropoda</taxon>
        <taxon>Hexapoda</taxon>
        <taxon>Insecta</taxon>
        <taxon>Pterygota</taxon>
        <taxon>Neoptera</taxon>
        <taxon>Endopterygota</taxon>
        <taxon>Hymenoptera</taxon>
        <taxon>Apocrita</taxon>
        <taxon>Aculeata</taxon>
        <taxon>Formicoidea</taxon>
        <taxon>Formicidae</taxon>
        <taxon>Ponerinae</taxon>
        <taxon>Ponerini</taxon>
        <taxon>Harpegnathos</taxon>
    </lineage>
</organism>
<reference evidence="4 5" key="1">
    <citation type="journal article" date="2010" name="Science">
        <title>Genomic comparison of the ants Camponotus floridanus and Harpegnathos saltator.</title>
        <authorList>
            <person name="Bonasio R."/>
            <person name="Zhang G."/>
            <person name="Ye C."/>
            <person name="Mutti N.S."/>
            <person name="Fang X."/>
            <person name="Qin N."/>
            <person name="Donahue G."/>
            <person name="Yang P."/>
            <person name="Li Q."/>
            <person name="Li C."/>
            <person name="Zhang P."/>
            <person name="Huang Z."/>
            <person name="Berger S.L."/>
            <person name="Reinberg D."/>
            <person name="Wang J."/>
            <person name="Liebig J."/>
        </authorList>
    </citation>
    <scope>NUCLEOTIDE SEQUENCE [LARGE SCALE GENOMIC DNA]</scope>
    <source>
        <strain evidence="4 5">R22 G/1</strain>
    </source>
</reference>
<evidence type="ECO:0000313" key="4">
    <source>
        <dbReference type="EMBL" id="EFN90171.1"/>
    </source>
</evidence>
<evidence type="ECO:0000259" key="3">
    <source>
        <dbReference type="PROSITE" id="PS50158"/>
    </source>
</evidence>
<name>E2B2A6_HARSA</name>
<dbReference type="InterPro" id="IPR001878">
    <property type="entry name" value="Znf_CCHC"/>
</dbReference>
<dbReference type="GO" id="GO:0008270">
    <property type="term" value="F:zinc ion binding"/>
    <property type="evidence" value="ECO:0007669"/>
    <property type="project" value="UniProtKB-KW"/>
</dbReference>
<feature type="compositionally biased region" description="Basic and acidic residues" evidence="2">
    <location>
        <begin position="1"/>
        <end position="17"/>
    </location>
</feature>
<dbReference type="InterPro" id="IPR036875">
    <property type="entry name" value="Znf_CCHC_sf"/>
</dbReference>
<protein>
    <submittedName>
        <fullName evidence="4">Gag-Pol polyprotein</fullName>
    </submittedName>
</protein>
<feature type="domain" description="CCHC-type" evidence="3">
    <location>
        <begin position="233"/>
        <end position="246"/>
    </location>
</feature>
<dbReference type="EMBL" id="GL445129">
    <property type="protein sequence ID" value="EFN90171.1"/>
    <property type="molecule type" value="Genomic_DNA"/>
</dbReference>
<feature type="compositionally biased region" description="Basic and acidic residues" evidence="2">
    <location>
        <begin position="25"/>
        <end position="37"/>
    </location>
</feature>
<dbReference type="SUPFAM" id="SSF57756">
    <property type="entry name" value="Retrovirus zinc finger-like domains"/>
    <property type="match status" value="1"/>
</dbReference>
<dbReference type="GO" id="GO:0003676">
    <property type="term" value="F:nucleic acid binding"/>
    <property type="evidence" value="ECO:0007669"/>
    <property type="project" value="InterPro"/>
</dbReference>
<proteinExistence type="predicted"/>
<accession>E2B2A6</accession>
<feature type="region of interest" description="Disordered" evidence="2">
    <location>
        <begin position="1"/>
        <end position="40"/>
    </location>
</feature>
<evidence type="ECO:0000256" key="2">
    <source>
        <dbReference type="SAM" id="MobiDB-lite"/>
    </source>
</evidence>
<dbReference type="OrthoDB" id="7554612at2759"/>
<dbReference type="OMA" id="TVESENW"/>
<keyword evidence="5" id="KW-1185">Reference proteome</keyword>
<dbReference type="Proteomes" id="UP000008237">
    <property type="component" value="Unassembled WGS sequence"/>
</dbReference>
<gene>
    <name evidence="4" type="ORF">EAI_16895</name>
</gene>
<dbReference type="PROSITE" id="PS50158">
    <property type="entry name" value="ZF_CCHC"/>
    <property type="match status" value="2"/>
</dbReference>